<feature type="domain" description="Histidine kinase" evidence="13">
    <location>
        <begin position="822"/>
        <end position="1038"/>
    </location>
</feature>
<dbReference type="Gene3D" id="3.30.450.20">
    <property type="entry name" value="PAS domain"/>
    <property type="match status" value="2"/>
</dbReference>
<dbReference type="PROSITE" id="PS50112">
    <property type="entry name" value="PAS"/>
    <property type="match status" value="1"/>
</dbReference>
<dbReference type="SUPFAM" id="SSF54631">
    <property type="entry name" value="CBS-domain pair"/>
    <property type="match status" value="2"/>
</dbReference>
<dbReference type="InterPro" id="IPR003661">
    <property type="entry name" value="HisK_dim/P_dom"/>
</dbReference>
<dbReference type="PROSITE" id="PS50046">
    <property type="entry name" value="PHYTOCHROME_2"/>
    <property type="match status" value="1"/>
</dbReference>
<dbReference type="CDD" id="cd17774">
    <property type="entry name" value="CBS_two-component_sensor_histidine_kinase_repeat2"/>
    <property type="match status" value="1"/>
</dbReference>
<evidence type="ECO:0000259" key="14">
    <source>
        <dbReference type="PROSITE" id="PS50112"/>
    </source>
</evidence>
<dbReference type="SUPFAM" id="SSF55874">
    <property type="entry name" value="ATPase domain of HSP90 chaperone/DNA topoisomerase II/histidine kinase"/>
    <property type="match status" value="1"/>
</dbReference>
<dbReference type="Pfam" id="PF00571">
    <property type="entry name" value="CBS"/>
    <property type="match status" value="4"/>
</dbReference>
<keyword evidence="6" id="KW-0547">Nucleotide-binding</keyword>
<dbReference type="AlphaFoldDB" id="A0A166KGY2"/>
<dbReference type="NCBIfam" id="TIGR00229">
    <property type="entry name" value="sensory_box"/>
    <property type="match status" value="2"/>
</dbReference>
<dbReference type="CDD" id="cd04620">
    <property type="entry name" value="CBS_two-component_sensor_histidine_kinase_repeat1"/>
    <property type="match status" value="1"/>
</dbReference>
<feature type="domain" description="CBS" evidence="16">
    <location>
        <begin position="167"/>
        <end position="227"/>
    </location>
</feature>
<evidence type="ECO:0000259" key="13">
    <source>
        <dbReference type="PROSITE" id="PS50109"/>
    </source>
</evidence>
<evidence type="ECO:0000256" key="4">
    <source>
        <dbReference type="ARBA" id="ARBA00022553"/>
    </source>
</evidence>
<keyword evidence="11" id="KW-0175">Coiled coil</keyword>
<dbReference type="InterPro" id="IPR035965">
    <property type="entry name" value="PAS-like_dom_sf"/>
</dbReference>
<evidence type="ECO:0000259" key="16">
    <source>
        <dbReference type="PROSITE" id="PS51371"/>
    </source>
</evidence>
<protein>
    <recommendedName>
        <fullName evidence="3">histidine kinase</fullName>
        <ecNumber evidence="3">2.7.13.3</ecNumber>
    </recommendedName>
</protein>
<reference evidence="17 18" key="1">
    <citation type="submission" date="2016-04" db="EMBL/GenBank/DDBJ databases">
        <title>Draft Genome Assembly of the Bloom-forming Cyanobacterium Nodularia spumigena Strain CENA596 in Shrimp Production Ponds.</title>
        <authorList>
            <person name="Popin R.V."/>
            <person name="Rigonato J."/>
            <person name="Abreu V.A."/>
            <person name="Andreote A.P."/>
            <person name="Silveira S.B."/>
            <person name="Odebrecht C."/>
            <person name="Fiore M.F."/>
        </authorList>
    </citation>
    <scope>NUCLEOTIDE SEQUENCE [LARGE SCALE GENOMIC DNA]</scope>
    <source>
        <strain evidence="17 18">CENA596</strain>
    </source>
</reference>
<feature type="domain" description="CBS" evidence="16">
    <location>
        <begin position="100"/>
        <end position="160"/>
    </location>
</feature>
<dbReference type="PANTHER" id="PTHR43711:SF26">
    <property type="entry name" value="SENSOR HISTIDINE KINASE RCSC"/>
    <property type="match status" value="1"/>
</dbReference>
<evidence type="ECO:0000259" key="15">
    <source>
        <dbReference type="PROSITE" id="PS50113"/>
    </source>
</evidence>
<evidence type="ECO:0000259" key="12">
    <source>
        <dbReference type="PROSITE" id="PS50046"/>
    </source>
</evidence>
<dbReference type="InterPro" id="IPR003018">
    <property type="entry name" value="GAF"/>
</dbReference>
<dbReference type="Gene3D" id="3.30.450.40">
    <property type="match status" value="1"/>
</dbReference>
<dbReference type="Gene3D" id="3.10.580.10">
    <property type="entry name" value="CBS-domain"/>
    <property type="match status" value="2"/>
</dbReference>
<keyword evidence="7" id="KW-0418">Kinase</keyword>
<dbReference type="InterPro" id="IPR036097">
    <property type="entry name" value="HisK_dim/P_sf"/>
</dbReference>
<organism evidence="17 18">
    <name type="scientific">Nodularia spumigena CENA596</name>
    <dbReference type="NCBI Taxonomy" id="1819295"/>
    <lineage>
        <taxon>Bacteria</taxon>
        <taxon>Bacillati</taxon>
        <taxon>Cyanobacteriota</taxon>
        <taxon>Cyanophyceae</taxon>
        <taxon>Nostocales</taxon>
        <taxon>Nodulariaceae</taxon>
        <taxon>Nodularia</taxon>
    </lineage>
</organism>
<dbReference type="FunFam" id="3.30.565.10:FF:000037">
    <property type="entry name" value="Hybrid sensor histidine kinase/response regulator"/>
    <property type="match status" value="1"/>
</dbReference>
<feature type="domain" description="PAS" evidence="14">
    <location>
        <begin position="559"/>
        <end position="604"/>
    </location>
</feature>
<name>A0A166KGY2_NODSP</name>
<dbReference type="InterPro" id="IPR029016">
    <property type="entry name" value="GAF-like_dom_sf"/>
</dbReference>
<dbReference type="GO" id="GO:0005524">
    <property type="term" value="F:ATP binding"/>
    <property type="evidence" value="ECO:0007669"/>
    <property type="project" value="UniProtKB-KW"/>
</dbReference>
<sequence length="1045" mass="118502">MKTVNSSIIDIEQAIISSPLILTATTLAVEAIRLMSQVRDSCQLANSDLIPSINKLNLEKASCVLVVDNQKLIGTFTERDIVRCTAMEMSLEQVTLAEVMSSNPVTLKKSEFHNIFVVLNLFRQYKIRHLSIVDDQGDLIGLVTPTTLRQLIQVADFLKIRCVEEVMAPDVIQAAPTASILDLAQLMTEHCVSCVVITQSDTEFDSQPIGIVTERDIVQFRALELDPVQIKAHVVMSSPLFYLRPQQSLWEAHQKMQKLRVRSLVVVGDRNQLLGIVTQTSVLYTLDPLELYEIVNFLQQKVFQLESEKIDILHQQNLELETKVQERTTRLIAQANSDRLLAVLSQRIRQYFDIEVILQTAVSEIKQYLHTDRVIIYQFEAEWSGRIIAEFLAPNQISLLGDVIHDPCFAPTWVEPYTNGRVRAIDDIYTSGLADCHVRLLEEKQIRANLVVPIVYNNQLWGLISAHQCSAARHWESTEIEFLQKLSNQIAIAIQQCQLYEQAQQEIKERTQAEAALQKLNEELEIRVVERTAELQHSNQNLLLEIQERQRVDQELRHSQQRLHNILNSLFSFVGVISTEGIIIEANEAWLKIFSLTDSSVIGKPFAQTSWWSYSAKIQNKIQSAISQAAQGNSIRYDIPVRFTEEKFITIDFSIKPVFDESGEVSYLVVSGIDITERKQAEDTMKKQLAAIESTIDGIAILQGDRYLYLNKAHVELFGYDTDKELIGKTWRELYTPAEIARFERDVFPILIEKGHWGGEAIAQRRDGSTFDEEISLTMTNDGELICVCRDISKRKLAQQEIYKILEREKELNQLKSRFISMTSHEFRTPLAVISSSAGILKEFSQKLDEEKKQKHLECIITYVKHTTQLLDEILLISKAEAGKLAFEPKPLDLVEFCQKLTSEMQLSTQNNTIIFSSNTKTEVIALVDKKLLRQILINLLSNAVKYSQNNSSVKFDLQITEQSIIFSIKDQGIGIPQADKTQLFEAFHRATNVGSISGTGLGLTIVKNCVDLHGGKVTVVSQEGIGTKFTVIIPLQSVSYVRKL</sequence>
<dbReference type="SMART" id="SM00086">
    <property type="entry name" value="PAC"/>
    <property type="match status" value="2"/>
</dbReference>
<evidence type="ECO:0000256" key="10">
    <source>
        <dbReference type="PROSITE-ProRule" id="PRU00703"/>
    </source>
</evidence>
<dbReference type="GO" id="GO:0000155">
    <property type="term" value="F:phosphorelay sensor kinase activity"/>
    <property type="evidence" value="ECO:0007669"/>
    <property type="project" value="InterPro"/>
</dbReference>
<dbReference type="SUPFAM" id="SSF55781">
    <property type="entry name" value="GAF domain-like"/>
    <property type="match status" value="1"/>
</dbReference>
<dbReference type="SMART" id="SM00091">
    <property type="entry name" value="PAS"/>
    <property type="match status" value="2"/>
</dbReference>
<evidence type="ECO:0000256" key="2">
    <source>
        <dbReference type="ARBA" id="ARBA00006402"/>
    </source>
</evidence>
<evidence type="ECO:0000256" key="3">
    <source>
        <dbReference type="ARBA" id="ARBA00012438"/>
    </source>
</evidence>
<dbReference type="PROSITE" id="PS50109">
    <property type="entry name" value="HIS_KIN"/>
    <property type="match status" value="1"/>
</dbReference>
<evidence type="ECO:0000256" key="8">
    <source>
        <dbReference type="ARBA" id="ARBA00022840"/>
    </source>
</evidence>
<feature type="coiled-coil region" evidence="11">
    <location>
        <begin position="483"/>
        <end position="523"/>
    </location>
</feature>
<evidence type="ECO:0000256" key="5">
    <source>
        <dbReference type="ARBA" id="ARBA00022679"/>
    </source>
</evidence>
<dbReference type="Gene3D" id="1.10.287.130">
    <property type="match status" value="1"/>
</dbReference>
<dbReference type="CDD" id="cd00082">
    <property type="entry name" value="HisKA"/>
    <property type="match status" value="1"/>
</dbReference>
<evidence type="ECO:0000256" key="11">
    <source>
        <dbReference type="SAM" id="Coils"/>
    </source>
</evidence>
<feature type="domain" description="Phytochrome chromophore attachment site" evidence="12">
    <location>
        <begin position="353"/>
        <end position="489"/>
    </location>
</feature>
<evidence type="ECO:0000256" key="7">
    <source>
        <dbReference type="ARBA" id="ARBA00022777"/>
    </source>
</evidence>
<evidence type="ECO:0000256" key="9">
    <source>
        <dbReference type="ARBA" id="ARBA00023012"/>
    </source>
</evidence>
<dbReference type="Pfam" id="PF01590">
    <property type="entry name" value="GAF"/>
    <property type="match status" value="1"/>
</dbReference>
<keyword evidence="10" id="KW-0129">CBS domain</keyword>
<dbReference type="SMART" id="SM00387">
    <property type="entry name" value="HATPase_c"/>
    <property type="match status" value="1"/>
</dbReference>
<dbReference type="PROSITE" id="PS50113">
    <property type="entry name" value="PAC"/>
    <property type="match status" value="1"/>
</dbReference>
<dbReference type="OrthoDB" id="415806at2"/>
<dbReference type="CDD" id="cd00130">
    <property type="entry name" value="PAS"/>
    <property type="match status" value="2"/>
</dbReference>
<dbReference type="Pfam" id="PF00512">
    <property type="entry name" value="HisKA"/>
    <property type="match status" value="1"/>
</dbReference>
<comment type="similarity">
    <text evidence="2">In the N-terminal section; belongs to the phytochrome family.</text>
</comment>
<keyword evidence="9" id="KW-0902">Two-component regulatory system</keyword>
<dbReference type="SMART" id="SM00388">
    <property type="entry name" value="HisKA"/>
    <property type="match status" value="1"/>
</dbReference>
<keyword evidence="8" id="KW-0067">ATP-binding</keyword>
<feature type="domain" description="CBS" evidence="16">
    <location>
        <begin position="236"/>
        <end position="293"/>
    </location>
</feature>
<dbReference type="InterPro" id="IPR046342">
    <property type="entry name" value="CBS_dom_sf"/>
</dbReference>
<dbReference type="RefSeq" id="WP_063871641.1">
    <property type="nucleotide sequence ID" value="NZ_CAWMRI010000044.1"/>
</dbReference>
<evidence type="ECO:0000313" key="17">
    <source>
        <dbReference type="EMBL" id="KZL51106.1"/>
    </source>
</evidence>
<dbReference type="InterPro" id="IPR003594">
    <property type="entry name" value="HATPase_dom"/>
</dbReference>
<evidence type="ECO:0000313" key="18">
    <source>
        <dbReference type="Proteomes" id="UP000076555"/>
    </source>
</evidence>
<dbReference type="CDD" id="cd00075">
    <property type="entry name" value="HATPase"/>
    <property type="match status" value="1"/>
</dbReference>
<dbReference type="Pfam" id="PF13426">
    <property type="entry name" value="PAS_9"/>
    <property type="match status" value="1"/>
</dbReference>
<keyword evidence="4" id="KW-0597">Phosphoprotein</keyword>
<accession>A0A166KGY2</accession>
<dbReference type="InterPro" id="IPR050736">
    <property type="entry name" value="Sensor_HK_Regulatory"/>
</dbReference>
<feature type="domain" description="PAC" evidence="15">
    <location>
        <begin position="635"/>
        <end position="687"/>
    </location>
</feature>
<dbReference type="InterPro" id="IPR005467">
    <property type="entry name" value="His_kinase_dom"/>
</dbReference>
<gene>
    <name evidence="17" type="ORF">A2T98_03905</name>
</gene>
<dbReference type="PANTHER" id="PTHR43711">
    <property type="entry name" value="TWO-COMPONENT HISTIDINE KINASE"/>
    <property type="match status" value="1"/>
</dbReference>
<dbReference type="InterPro" id="IPR016132">
    <property type="entry name" value="Phyto_chromo_attachment"/>
</dbReference>
<dbReference type="Proteomes" id="UP000076555">
    <property type="component" value="Unassembled WGS sequence"/>
</dbReference>
<keyword evidence="5" id="KW-0808">Transferase</keyword>
<dbReference type="EMBL" id="LWAJ01000044">
    <property type="protein sequence ID" value="KZL51106.1"/>
    <property type="molecule type" value="Genomic_DNA"/>
</dbReference>
<dbReference type="EC" id="2.7.13.3" evidence="3"/>
<dbReference type="InterPro" id="IPR000014">
    <property type="entry name" value="PAS"/>
</dbReference>
<dbReference type="SMART" id="SM00065">
    <property type="entry name" value="GAF"/>
    <property type="match status" value="1"/>
</dbReference>
<dbReference type="PRINTS" id="PR00344">
    <property type="entry name" value="BCTRLSENSOR"/>
</dbReference>
<dbReference type="Pfam" id="PF02518">
    <property type="entry name" value="HATPase_c"/>
    <property type="match status" value="1"/>
</dbReference>
<dbReference type="InterPro" id="IPR004358">
    <property type="entry name" value="Sig_transdc_His_kin-like_C"/>
</dbReference>
<dbReference type="InterPro" id="IPR000644">
    <property type="entry name" value="CBS_dom"/>
</dbReference>
<evidence type="ECO:0000256" key="1">
    <source>
        <dbReference type="ARBA" id="ARBA00000085"/>
    </source>
</evidence>
<dbReference type="InterPro" id="IPR001610">
    <property type="entry name" value="PAC"/>
</dbReference>
<comment type="caution">
    <text evidence="17">The sequence shown here is derived from an EMBL/GenBank/DDBJ whole genome shotgun (WGS) entry which is preliminary data.</text>
</comment>
<dbReference type="InterPro" id="IPR000700">
    <property type="entry name" value="PAS-assoc_C"/>
</dbReference>
<dbReference type="SUPFAM" id="SSF55785">
    <property type="entry name" value="PYP-like sensor domain (PAS domain)"/>
    <property type="match status" value="2"/>
</dbReference>
<dbReference type="InterPro" id="IPR013656">
    <property type="entry name" value="PAS_4"/>
</dbReference>
<dbReference type="Pfam" id="PF08448">
    <property type="entry name" value="PAS_4"/>
    <property type="match status" value="1"/>
</dbReference>
<dbReference type="InterPro" id="IPR036890">
    <property type="entry name" value="HATPase_C_sf"/>
</dbReference>
<dbReference type="PROSITE" id="PS51371">
    <property type="entry name" value="CBS"/>
    <property type="match status" value="3"/>
</dbReference>
<proteinExistence type="inferred from homology"/>
<comment type="catalytic activity">
    <reaction evidence="1">
        <text>ATP + protein L-histidine = ADP + protein N-phospho-L-histidine.</text>
        <dbReference type="EC" id="2.7.13.3"/>
    </reaction>
</comment>
<evidence type="ECO:0000256" key="6">
    <source>
        <dbReference type="ARBA" id="ARBA00022741"/>
    </source>
</evidence>
<dbReference type="SMART" id="SM00116">
    <property type="entry name" value="CBS"/>
    <property type="match status" value="4"/>
</dbReference>
<dbReference type="Gene3D" id="3.30.565.10">
    <property type="entry name" value="Histidine kinase-like ATPase, C-terminal domain"/>
    <property type="match status" value="1"/>
</dbReference>
<dbReference type="SUPFAM" id="SSF47384">
    <property type="entry name" value="Homodimeric domain of signal transducing histidine kinase"/>
    <property type="match status" value="1"/>
</dbReference>